<dbReference type="Proteomes" id="UP000430079">
    <property type="component" value="Unassembled WGS sequence"/>
</dbReference>
<feature type="region of interest" description="Disordered" evidence="1">
    <location>
        <begin position="28"/>
        <end position="49"/>
    </location>
</feature>
<dbReference type="EMBL" id="BLIO01000001">
    <property type="protein sequence ID" value="GFE14264.1"/>
    <property type="molecule type" value="Genomic_DNA"/>
</dbReference>
<comment type="caution">
    <text evidence="2">The sequence shown here is derived from an EMBL/GenBank/DDBJ whole genome shotgun (WGS) entry which is preliminary data.</text>
</comment>
<protein>
    <submittedName>
        <fullName evidence="2">Uncharacterized protein</fullName>
    </submittedName>
</protein>
<reference evidence="2 3" key="1">
    <citation type="submission" date="2019-12" db="EMBL/GenBank/DDBJ databases">
        <title>Whole genome shotgun sequence of Streptomyces hygroscopicus subsp. glebosus NBRC 13786.</title>
        <authorList>
            <person name="Ichikawa N."/>
            <person name="Kimura A."/>
            <person name="Kitahashi Y."/>
            <person name="Komaki H."/>
            <person name="Tamura T."/>
        </authorList>
    </citation>
    <scope>NUCLEOTIDE SEQUENCE [LARGE SCALE GENOMIC DNA]</scope>
    <source>
        <strain evidence="2 3">NBRC 13786</strain>
    </source>
</reference>
<evidence type="ECO:0000313" key="3">
    <source>
        <dbReference type="Proteomes" id="UP000430079"/>
    </source>
</evidence>
<feature type="region of interest" description="Disordered" evidence="1">
    <location>
        <begin position="81"/>
        <end position="103"/>
    </location>
</feature>
<sequence>MPERLVDRLAAVGGLRDDLDIGRRAEDRAHTGPHQRLVVGEEDPGTADGRAAAGLSHTVRLSGGNGPPVCPGRAAAGCVLPQPGGVPGPSGTVPGPTSGGAGC</sequence>
<proteinExistence type="predicted"/>
<keyword evidence="3" id="KW-1185">Reference proteome</keyword>
<dbReference type="AlphaFoldDB" id="A0A640STT7"/>
<gene>
    <name evidence="2" type="ORF">Sgleb_23110</name>
</gene>
<name>A0A640STT7_9ACTN</name>
<accession>A0A640STT7</accession>
<evidence type="ECO:0000313" key="2">
    <source>
        <dbReference type="EMBL" id="GFE14264.1"/>
    </source>
</evidence>
<organism evidence="2 3">
    <name type="scientific">Streptomyces glebosus</name>
    <dbReference type="NCBI Taxonomy" id="249580"/>
    <lineage>
        <taxon>Bacteria</taxon>
        <taxon>Bacillati</taxon>
        <taxon>Actinomycetota</taxon>
        <taxon>Actinomycetes</taxon>
        <taxon>Kitasatosporales</taxon>
        <taxon>Streptomycetaceae</taxon>
        <taxon>Streptomyces</taxon>
    </lineage>
</organism>
<evidence type="ECO:0000256" key="1">
    <source>
        <dbReference type="SAM" id="MobiDB-lite"/>
    </source>
</evidence>